<dbReference type="EMBL" id="JAXCGZ010022910">
    <property type="protein sequence ID" value="KAK7021278.1"/>
    <property type="molecule type" value="Genomic_DNA"/>
</dbReference>
<sequence length="53" mass="6050">MSAKSSKVEEENDIAFWSGTKKKNKDKVRQDEALDYRLCIITTPGKLCSFPEL</sequence>
<name>A0AAN8WFN2_HALRR</name>
<organism evidence="1 2">
    <name type="scientific">Halocaridina rubra</name>
    <name type="common">Hawaiian red shrimp</name>
    <dbReference type="NCBI Taxonomy" id="373956"/>
    <lineage>
        <taxon>Eukaryota</taxon>
        <taxon>Metazoa</taxon>
        <taxon>Ecdysozoa</taxon>
        <taxon>Arthropoda</taxon>
        <taxon>Crustacea</taxon>
        <taxon>Multicrustacea</taxon>
        <taxon>Malacostraca</taxon>
        <taxon>Eumalacostraca</taxon>
        <taxon>Eucarida</taxon>
        <taxon>Decapoda</taxon>
        <taxon>Pleocyemata</taxon>
        <taxon>Caridea</taxon>
        <taxon>Atyoidea</taxon>
        <taxon>Atyidae</taxon>
        <taxon>Halocaridina</taxon>
    </lineage>
</organism>
<gene>
    <name evidence="1" type="ORF">SK128_016020</name>
</gene>
<proteinExistence type="predicted"/>
<evidence type="ECO:0000313" key="1">
    <source>
        <dbReference type="EMBL" id="KAK7021278.1"/>
    </source>
</evidence>
<protein>
    <submittedName>
        <fullName evidence="1">Uncharacterized protein</fullName>
    </submittedName>
</protein>
<reference evidence="1 2" key="1">
    <citation type="submission" date="2023-11" db="EMBL/GenBank/DDBJ databases">
        <title>Halocaridina rubra genome assembly.</title>
        <authorList>
            <person name="Smith C."/>
        </authorList>
    </citation>
    <scope>NUCLEOTIDE SEQUENCE [LARGE SCALE GENOMIC DNA]</scope>
    <source>
        <strain evidence="1">EP-1</strain>
        <tissue evidence="1">Whole</tissue>
    </source>
</reference>
<keyword evidence="2" id="KW-1185">Reference proteome</keyword>
<comment type="caution">
    <text evidence="1">The sequence shown here is derived from an EMBL/GenBank/DDBJ whole genome shotgun (WGS) entry which is preliminary data.</text>
</comment>
<dbReference type="AlphaFoldDB" id="A0AAN8WFN2"/>
<evidence type="ECO:0000313" key="2">
    <source>
        <dbReference type="Proteomes" id="UP001381693"/>
    </source>
</evidence>
<dbReference type="Proteomes" id="UP001381693">
    <property type="component" value="Unassembled WGS sequence"/>
</dbReference>
<accession>A0AAN8WFN2</accession>